<organism evidence="1 2">
    <name type="scientific">Kalanchoe fedtschenkoi</name>
    <name type="common">Lavender scallops</name>
    <name type="synonym">South American air plant</name>
    <dbReference type="NCBI Taxonomy" id="63787"/>
    <lineage>
        <taxon>Eukaryota</taxon>
        <taxon>Viridiplantae</taxon>
        <taxon>Streptophyta</taxon>
        <taxon>Embryophyta</taxon>
        <taxon>Tracheophyta</taxon>
        <taxon>Spermatophyta</taxon>
        <taxon>Magnoliopsida</taxon>
        <taxon>eudicotyledons</taxon>
        <taxon>Gunneridae</taxon>
        <taxon>Pentapetalae</taxon>
        <taxon>Saxifragales</taxon>
        <taxon>Crassulaceae</taxon>
        <taxon>Kalanchoe</taxon>
    </lineage>
</organism>
<evidence type="ECO:0000313" key="2">
    <source>
        <dbReference type="Proteomes" id="UP000594263"/>
    </source>
</evidence>
<sequence length="97" mass="10781">MEWLRPFVEQHRWDYCVVWKSGRDPIKFVDCCCCCDGGYASGAVKLEKSGDQNGVASMGELCHQTLMYDPDGLAGKEWQTSEIKPPGMCLSSVTIEA</sequence>
<name>A0A7N1A9J9_KALFE</name>
<reference evidence="1" key="1">
    <citation type="submission" date="2021-01" db="UniProtKB">
        <authorList>
            <consortium name="EnsemblPlants"/>
        </authorList>
    </citation>
    <scope>IDENTIFICATION</scope>
</reference>
<dbReference type="EnsemblPlants" id="Kaladp0967s0004.1.v1.1">
    <property type="protein sequence ID" value="Kaladp0967s0004.1.v1.1"/>
    <property type="gene ID" value="Kaladp0967s0004.v1.1"/>
</dbReference>
<dbReference type="AlphaFoldDB" id="A0A7N1A9J9"/>
<accession>A0A7N1A9J9</accession>
<dbReference type="Gramene" id="Kaladp0967s0004.1.v1.1">
    <property type="protein sequence ID" value="Kaladp0967s0004.1.v1.1"/>
    <property type="gene ID" value="Kaladp0967s0004.v1.1"/>
</dbReference>
<evidence type="ECO:0008006" key="3">
    <source>
        <dbReference type="Google" id="ProtNLM"/>
    </source>
</evidence>
<dbReference type="Proteomes" id="UP000594263">
    <property type="component" value="Unplaced"/>
</dbReference>
<evidence type="ECO:0000313" key="1">
    <source>
        <dbReference type="EnsemblPlants" id="Kaladp0967s0004.1.v1.1"/>
    </source>
</evidence>
<keyword evidence="2" id="KW-1185">Reference proteome</keyword>
<proteinExistence type="predicted"/>
<protein>
    <recommendedName>
        <fullName evidence="3">Transcription factor MYC/MYB N-terminal domain-containing protein</fullName>
    </recommendedName>
</protein>